<proteinExistence type="predicted"/>
<organism evidence="1 2">
    <name type="scientific">Thyridium curvatum</name>
    <dbReference type="NCBI Taxonomy" id="1093900"/>
    <lineage>
        <taxon>Eukaryota</taxon>
        <taxon>Fungi</taxon>
        <taxon>Dikarya</taxon>
        <taxon>Ascomycota</taxon>
        <taxon>Pezizomycotina</taxon>
        <taxon>Sordariomycetes</taxon>
        <taxon>Sordariomycetidae</taxon>
        <taxon>Thyridiales</taxon>
        <taxon>Thyridiaceae</taxon>
        <taxon>Thyridium</taxon>
    </lineage>
</organism>
<protein>
    <submittedName>
        <fullName evidence="1">Uncharacterized protein</fullName>
    </submittedName>
</protein>
<reference evidence="1 2" key="1">
    <citation type="submission" date="2019-06" db="EMBL/GenBank/DDBJ databases">
        <title>Draft genome sequence of the filamentous fungus Phialemoniopsis curvata isolated from diesel fuel.</title>
        <authorList>
            <person name="Varaljay V.A."/>
            <person name="Lyon W.J."/>
            <person name="Crouch A.L."/>
            <person name="Drake C.E."/>
            <person name="Hollomon J.M."/>
            <person name="Nadeau L.J."/>
            <person name="Nunn H.S."/>
            <person name="Stevenson B.S."/>
            <person name="Bojanowski C.L."/>
            <person name="Crookes-Goodson W.J."/>
        </authorList>
    </citation>
    <scope>NUCLEOTIDE SEQUENCE [LARGE SCALE GENOMIC DNA]</scope>
    <source>
        <strain evidence="1 2">D216</strain>
    </source>
</reference>
<name>A0A507B6F2_9PEZI</name>
<dbReference type="InParanoid" id="A0A507B6F2"/>
<evidence type="ECO:0000313" key="1">
    <source>
        <dbReference type="EMBL" id="TPX12408.1"/>
    </source>
</evidence>
<accession>A0A507B6F2</accession>
<dbReference type="OrthoDB" id="1658288at2759"/>
<dbReference type="GeneID" id="41974267"/>
<gene>
    <name evidence="1" type="ORF">E0L32_006820</name>
</gene>
<dbReference type="EMBL" id="SKBQ01000040">
    <property type="protein sequence ID" value="TPX12408.1"/>
    <property type="molecule type" value="Genomic_DNA"/>
</dbReference>
<keyword evidence="2" id="KW-1185">Reference proteome</keyword>
<dbReference type="AlphaFoldDB" id="A0A507B6F2"/>
<dbReference type="Proteomes" id="UP000319257">
    <property type="component" value="Unassembled WGS sequence"/>
</dbReference>
<dbReference type="STRING" id="1093900.A0A507B6F2"/>
<comment type="caution">
    <text evidence="1">The sequence shown here is derived from an EMBL/GenBank/DDBJ whole genome shotgun (WGS) entry which is preliminary data.</text>
</comment>
<dbReference type="RefSeq" id="XP_030994119.1">
    <property type="nucleotide sequence ID" value="XM_031141495.1"/>
</dbReference>
<evidence type="ECO:0000313" key="2">
    <source>
        <dbReference type="Proteomes" id="UP000319257"/>
    </source>
</evidence>
<sequence length="416" mass="45918">MTQTPRAWDPKVVLEGDSIKIDDLKVSFHRTIRDHKDYYDNAIPKSMPGANQETEMSESSACSLPASMGRFPLARCDDYRQGLPDGMENEGGIFFPMYRKSVPMLFFESPTLINLLDSEREAMWISFVSDNTYAIKVFAGNVNAISGKPDTASHEENQATRKDLTLQDFVVTPHQHWLDGVATEAGRVQFVAMPMGSGHSTGAPVTGQDSVGRLSFEGSQVCLNVRRYPAPWAHVAYYKAPAVTRGYIRQKIARIPFHNYRKTTSVAFSVRILDSRLYEQATGRAPPASPITPELYAEQRLPFLELYEELPAAPTDGIVGVKAVATIEGTLDESLPNDILKRDAVTGAALPGWHCKGCGQHIHPAYTRCHTCQKAQVAESSDGFKGVSPVGILNPTRPKTLLRLPWEVDEGTHGDI</sequence>